<reference evidence="1" key="2">
    <citation type="submission" date="2014-02" db="EMBL/GenBank/DDBJ databases">
        <title>Complete DNA sequence of /Kuraishia capsulata/ illustrates novel genomic features among budding yeasts (/Saccharomycotina/).</title>
        <authorList>
            <person name="Morales L."/>
            <person name="Noel B."/>
            <person name="Porcel B."/>
            <person name="Marcet-Houben M."/>
            <person name="Hullo M-F."/>
            <person name="Sacerdot C."/>
            <person name="Tekaia F."/>
            <person name="Leh-Louis V."/>
            <person name="Despons L."/>
            <person name="Khanna V."/>
            <person name="Aury J-M."/>
            <person name="Barbe V."/>
            <person name="Couloux A."/>
            <person name="Labadie K."/>
            <person name="Pelletier E."/>
            <person name="Souciet J-L."/>
            <person name="Boekhout T."/>
            <person name="Gabaldon T."/>
            <person name="Wincker P."/>
            <person name="Dujon B."/>
        </authorList>
    </citation>
    <scope>NUCLEOTIDE SEQUENCE</scope>
    <source>
        <strain evidence="1">CBS 1993</strain>
    </source>
</reference>
<proteinExistence type="predicted"/>
<gene>
    <name evidence="1" type="ORF">KUCA_T00002836001</name>
</gene>
<protein>
    <submittedName>
        <fullName evidence="1">Uncharacterized protein</fullName>
    </submittedName>
</protein>
<dbReference type="RefSeq" id="XP_022458859.1">
    <property type="nucleotide sequence ID" value="XM_022603122.1"/>
</dbReference>
<dbReference type="Proteomes" id="UP000019384">
    <property type="component" value="Unassembled WGS sequence"/>
</dbReference>
<name>W6MP53_9ASCO</name>
<keyword evidence="2" id="KW-1185">Reference proteome</keyword>
<dbReference type="AlphaFoldDB" id="W6MP53"/>
<accession>W6MP53</accession>
<evidence type="ECO:0000313" key="2">
    <source>
        <dbReference type="Proteomes" id="UP000019384"/>
    </source>
</evidence>
<reference evidence="1" key="1">
    <citation type="submission" date="2013-12" db="EMBL/GenBank/DDBJ databases">
        <authorList>
            <person name="Genoscope - CEA"/>
        </authorList>
    </citation>
    <scope>NUCLEOTIDE SEQUENCE</scope>
    <source>
        <strain evidence="1">CBS 1993</strain>
    </source>
</reference>
<sequence>MIIKENKEYMVLFKIFGERRRSPFCSGRNLERRMYGSSNVEFPQQVYLHHGQKKAKLQADFPRTSKCTYMYYIPRSMHHCHHCTLPKLPKSPKPRTSSCSVFTDLFDGSR</sequence>
<dbReference type="EMBL" id="HG793127">
    <property type="protein sequence ID" value="CDK26862.1"/>
    <property type="molecule type" value="Genomic_DNA"/>
</dbReference>
<organism evidence="1 2">
    <name type="scientific">Kuraishia capsulata CBS 1993</name>
    <dbReference type="NCBI Taxonomy" id="1382522"/>
    <lineage>
        <taxon>Eukaryota</taxon>
        <taxon>Fungi</taxon>
        <taxon>Dikarya</taxon>
        <taxon>Ascomycota</taxon>
        <taxon>Saccharomycotina</taxon>
        <taxon>Pichiomycetes</taxon>
        <taxon>Pichiales</taxon>
        <taxon>Pichiaceae</taxon>
        <taxon>Kuraishia</taxon>
    </lineage>
</organism>
<evidence type="ECO:0000313" key="1">
    <source>
        <dbReference type="EMBL" id="CDK26862.1"/>
    </source>
</evidence>
<dbReference type="GeneID" id="34520247"/>
<dbReference type="HOGENOM" id="CLU_2171457_0_0_1"/>